<dbReference type="GO" id="GO:0006935">
    <property type="term" value="P:chemotaxis"/>
    <property type="evidence" value="ECO:0007669"/>
    <property type="project" value="InterPro"/>
</dbReference>
<sequence length="145" mass="16070">PMFANTISNKWLESNERDTATIELIIFAIGEVSFGIPITKINRVISSIFIGEDFSLTQDVEILDLHHRLTGVSLSTPNAIAIFTGERQQLYGIPIDTVPTIVCVPLDRIRTLPDELRHNRSIGIASHIAMVSESERDLTVFILAG</sequence>
<organism evidence="1 2">
    <name type="scientific">Chamaesiphon polymorphus CCALA 037</name>
    <dbReference type="NCBI Taxonomy" id="2107692"/>
    <lineage>
        <taxon>Bacteria</taxon>
        <taxon>Bacillati</taxon>
        <taxon>Cyanobacteriota</taxon>
        <taxon>Cyanophyceae</taxon>
        <taxon>Gomontiellales</taxon>
        <taxon>Chamaesiphonaceae</taxon>
        <taxon>Chamaesiphon</taxon>
    </lineage>
</organism>
<dbReference type="EMBL" id="PVWO01000374">
    <property type="protein sequence ID" value="PSB51003.1"/>
    <property type="molecule type" value="Genomic_DNA"/>
</dbReference>
<reference evidence="1 2" key="1">
    <citation type="submission" date="2018-03" db="EMBL/GenBank/DDBJ databases">
        <title>The ancient ancestry and fast evolution of plastids.</title>
        <authorList>
            <person name="Moore K.R."/>
            <person name="Magnabosco C."/>
            <person name="Momper L."/>
            <person name="Gold D.A."/>
            <person name="Bosak T."/>
            <person name="Fournier G.P."/>
        </authorList>
    </citation>
    <scope>NUCLEOTIDE SEQUENCE [LARGE SCALE GENOMIC DNA]</scope>
    <source>
        <strain evidence="1 2">CCALA 037</strain>
    </source>
</reference>
<accession>A0A2T1G181</accession>
<dbReference type="InterPro" id="IPR036061">
    <property type="entry name" value="CheW-like_dom_sf"/>
</dbReference>
<protein>
    <recommendedName>
        <fullName evidence="3">Chemotaxis protein CheW</fullName>
    </recommendedName>
</protein>
<dbReference type="SUPFAM" id="SSF50341">
    <property type="entry name" value="CheW-like"/>
    <property type="match status" value="1"/>
</dbReference>
<proteinExistence type="predicted"/>
<evidence type="ECO:0008006" key="3">
    <source>
        <dbReference type="Google" id="ProtNLM"/>
    </source>
</evidence>
<comment type="caution">
    <text evidence="1">The sequence shown here is derived from an EMBL/GenBank/DDBJ whole genome shotgun (WGS) entry which is preliminary data.</text>
</comment>
<evidence type="ECO:0000313" key="2">
    <source>
        <dbReference type="Proteomes" id="UP000238937"/>
    </source>
</evidence>
<dbReference type="GO" id="GO:0007165">
    <property type="term" value="P:signal transduction"/>
    <property type="evidence" value="ECO:0007669"/>
    <property type="project" value="InterPro"/>
</dbReference>
<feature type="non-terminal residue" evidence="1">
    <location>
        <position position="1"/>
    </location>
</feature>
<keyword evidence="2" id="KW-1185">Reference proteome</keyword>
<dbReference type="RefSeq" id="WP_181243967.1">
    <property type="nucleotide sequence ID" value="NZ_PVWO01000374.1"/>
</dbReference>
<gene>
    <name evidence="1" type="ORF">C7B77_22040</name>
</gene>
<dbReference type="AlphaFoldDB" id="A0A2T1G181"/>
<name>A0A2T1G181_9CYAN</name>
<evidence type="ECO:0000313" key="1">
    <source>
        <dbReference type="EMBL" id="PSB51003.1"/>
    </source>
</evidence>
<dbReference type="Proteomes" id="UP000238937">
    <property type="component" value="Unassembled WGS sequence"/>
</dbReference>